<dbReference type="EMBL" id="CP030041">
    <property type="protein sequence ID" value="AWW29524.1"/>
    <property type="molecule type" value="Genomic_DNA"/>
</dbReference>
<gene>
    <name evidence="1" type="ORF">DN752_04925</name>
</gene>
<organism evidence="1 2">
    <name type="scientific">Echinicola strongylocentroti</name>
    <dbReference type="NCBI Taxonomy" id="1795355"/>
    <lineage>
        <taxon>Bacteria</taxon>
        <taxon>Pseudomonadati</taxon>
        <taxon>Bacteroidota</taxon>
        <taxon>Cytophagia</taxon>
        <taxon>Cytophagales</taxon>
        <taxon>Cyclobacteriaceae</taxon>
        <taxon>Echinicola</taxon>
    </lineage>
</organism>
<evidence type="ECO:0000313" key="1">
    <source>
        <dbReference type="EMBL" id="AWW29524.1"/>
    </source>
</evidence>
<sequence>MREGFNFRPIDAQRRFFFGYFFGLKQKSNKGKGMKTTLEFGNKNSYPMKIYRTYISIFTLTNPL</sequence>
<dbReference type="KEGG" id="est:DN752_04925"/>
<reference evidence="1 2" key="1">
    <citation type="submission" date="2018-06" db="EMBL/GenBank/DDBJ databases">
        <title>Echinicola strongylocentroti sp. nov., isolated from a sea urchin Strongylocentrotus intermedius.</title>
        <authorList>
            <person name="Bae S.S."/>
        </authorList>
    </citation>
    <scope>NUCLEOTIDE SEQUENCE [LARGE SCALE GENOMIC DNA]</scope>
    <source>
        <strain evidence="1 2">MEBiC08714</strain>
    </source>
</reference>
<evidence type="ECO:0000313" key="2">
    <source>
        <dbReference type="Proteomes" id="UP000248688"/>
    </source>
</evidence>
<name>A0A2Z4IF11_9BACT</name>
<proteinExistence type="predicted"/>
<accession>A0A2Z4IF11</accession>
<protein>
    <submittedName>
        <fullName evidence="1">Uncharacterized protein</fullName>
    </submittedName>
</protein>
<dbReference type="Proteomes" id="UP000248688">
    <property type="component" value="Chromosome"/>
</dbReference>
<keyword evidence="2" id="KW-1185">Reference proteome</keyword>
<dbReference type="AlphaFoldDB" id="A0A2Z4IF11"/>